<keyword evidence="1" id="KW-0472">Membrane</keyword>
<evidence type="ECO:0000256" key="1">
    <source>
        <dbReference type="SAM" id="Phobius"/>
    </source>
</evidence>
<name>A0A8S5MD90_9CAUD</name>
<protein>
    <submittedName>
        <fullName evidence="2">Holin</fullName>
    </submittedName>
</protein>
<evidence type="ECO:0000313" key="2">
    <source>
        <dbReference type="EMBL" id="DAD80210.1"/>
    </source>
</evidence>
<reference evidence="2" key="1">
    <citation type="journal article" date="2021" name="Proc. Natl. Acad. Sci. U.S.A.">
        <title>A Catalog of Tens of Thousands of Viruses from Human Metagenomes Reveals Hidden Associations with Chronic Diseases.</title>
        <authorList>
            <person name="Tisza M.J."/>
            <person name="Buck C.B."/>
        </authorList>
    </citation>
    <scope>NUCLEOTIDE SEQUENCE</scope>
    <source>
        <strain evidence="2">CttxG5</strain>
    </source>
</reference>
<accession>A0A8S5MD90</accession>
<sequence length="151" mass="17192">MSEVFHDFQVHHLYLCALVIFICFATILIAMTIDLIAGIQKAKELHIARTSTGLKKTCDKAKKYFPTFGIASLMDVATCIISPFPIFSIAWTVYLLLCEFKSIREKAYEKAEIRKQDRTMQVILENKDEIAKAVVEIMKEERKKGGDNEGN</sequence>
<keyword evidence="1" id="KW-0812">Transmembrane</keyword>
<feature type="transmembrane region" description="Helical" evidence="1">
    <location>
        <begin position="64"/>
        <end position="97"/>
    </location>
</feature>
<dbReference type="EMBL" id="BK014881">
    <property type="protein sequence ID" value="DAD80210.1"/>
    <property type="molecule type" value="Genomic_DNA"/>
</dbReference>
<feature type="transmembrane region" description="Helical" evidence="1">
    <location>
        <begin position="12"/>
        <end position="37"/>
    </location>
</feature>
<proteinExistence type="predicted"/>
<organism evidence="2">
    <name type="scientific">Siphoviridae sp. cttxG5</name>
    <dbReference type="NCBI Taxonomy" id="2826498"/>
    <lineage>
        <taxon>Viruses</taxon>
        <taxon>Duplodnaviria</taxon>
        <taxon>Heunggongvirae</taxon>
        <taxon>Uroviricota</taxon>
        <taxon>Caudoviricetes</taxon>
    </lineage>
</organism>
<keyword evidence="1" id="KW-1133">Transmembrane helix</keyword>